<proteinExistence type="predicted"/>
<accession>A0A1Y1MMD2</accession>
<keyword evidence="1" id="KW-1133">Transmembrane helix</keyword>
<name>A0A1Y1MMD2_PHOPY</name>
<reference evidence="2" key="1">
    <citation type="journal article" date="2016" name="Sci. Rep.">
        <title>Molecular characterization of firefly nuptial gifts: a multi-omics approach sheds light on postcopulatory sexual selection.</title>
        <authorList>
            <person name="Al-Wathiqui N."/>
            <person name="Fallon T.R."/>
            <person name="South A."/>
            <person name="Weng J.K."/>
            <person name="Lewis S.M."/>
        </authorList>
    </citation>
    <scope>NUCLEOTIDE SEQUENCE</scope>
</reference>
<feature type="transmembrane region" description="Helical" evidence="1">
    <location>
        <begin position="88"/>
        <end position="106"/>
    </location>
</feature>
<organism evidence="2">
    <name type="scientific">Photinus pyralis</name>
    <name type="common">Common eastern firefly</name>
    <name type="synonym">Lampyris pyralis</name>
    <dbReference type="NCBI Taxonomy" id="7054"/>
    <lineage>
        <taxon>Eukaryota</taxon>
        <taxon>Metazoa</taxon>
        <taxon>Ecdysozoa</taxon>
        <taxon>Arthropoda</taxon>
        <taxon>Hexapoda</taxon>
        <taxon>Insecta</taxon>
        <taxon>Pterygota</taxon>
        <taxon>Neoptera</taxon>
        <taxon>Endopterygota</taxon>
        <taxon>Coleoptera</taxon>
        <taxon>Polyphaga</taxon>
        <taxon>Elateriformia</taxon>
        <taxon>Elateroidea</taxon>
        <taxon>Lampyridae</taxon>
        <taxon>Lampyrinae</taxon>
        <taxon>Photinus</taxon>
    </lineage>
</organism>
<evidence type="ECO:0000313" key="2">
    <source>
        <dbReference type="EMBL" id="JAV86842.1"/>
    </source>
</evidence>
<dbReference type="EMBL" id="GEZM01027069">
    <property type="protein sequence ID" value="JAV86842.1"/>
    <property type="molecule type" value="Transcribed_RNA"/>
</dbReference>
<keyword evidence="1" id="KW-0812">Transmembrane</keyword>
<evidence type="ECO:0000256" key="1">
    <source>
        <dbReference type="SAM" id="Phobius"/>
    </source>
</evidence>
<keyword evidence="1" id="KW-0472">Membrane</keyword>
<dbReference type="AlphaFoldDB" id="A0A1Y1MMD2"/>
<protein>
    <submittedName>
        <fullName evidence="2">Uncharacterized protein</fullName>
    </submittedName>
</protein>
<sequence length="111" mass="12746">MKTPNITIHMNKTTAMGIITITKMVTNMATNMVMNMVTNMIMIMNMDTIMDTVKIRMVTANMRMAGTVTIITMTRTIIKSDRSHDCRLYYFSVWLTCLSIAFNMYINVLSK</sequence>